<feature type="domain" description="Bacterial type II secretion system protein E" evidence="2">
    <location>
        <begin position="216"/>
        <end position="230"/>
    </location>
</feature>
<dbReference type="InterPro" id="IPR001482">
    <property type="entry name" value="T2SS/T4SS_dom"/>
</dbReference>
<dbReference type="Proteomes" id="UP000596117">
    <property type="component" value="Chromosome"/>
</dbReference>
<dbReference type="KEGG" id="bdm:EQG53_11885"/>
<dbReference type="PANTHER" id="PTHR30486:SF6">
    <property type="entry name" value="TYPE IV PILUS RETRACTATION ATPASE PILT"/>
    <property type="match status" value="1"/>
</dbReference>
<evidence type="ECO:0000313" key="4">
    <source>
        <dbReference type="EMBL" id="QQB87613.1"/>
    </source>
</evidence>
<dbReference type="GO" id="GO:0016887">
    <property type="term" value="F:ATP hydrolysis activity"/>
    <property type="evidence" value="ECO:0007669"/>
    <property type="project" value="InterPro"/>
</dbReference>
<name>A0A410NYQ5_BREDI</name>
<dbReference type="CDD" id="cd01130">
    <property type="entry name" value="VirB11-like_ATPase"/>
    <property type="match status" value="1"/>
</dbReference>
<evidence type="ECO:0000256" key="1">
    <source>
        <dbReference type="ARBA" id="ARBA00006611"/>
    </source>
</evidence>
<organism evidence="3 5">
    <name type="scientific">Brevundimonas diminuta</name>
    <name type="common">Pseudomonas diminuta</name>
    <dbReference type="NCBI Taxonomy" id="293"/>
    <lineage>
        <taxon>Bacteria</taxon>
        <taxon>Pseudomonadati</taxon>
        <taxon>Pseudomonadota</taxon>
        <taxon>Alphaproteobacteria</taxon>
        <taxon>Caulobacterales</taxon>
        <taxon>Caulobacteraceae</taxon>
        <taxon>Brevundimonas</taxon>
    </lineage>
</organism>
<dbReference type="Pfam" id="PF00437">
    <property type="entry name" value="T2SSE"/>
    <property type="match status" value="1"/>
</dbReference>
<dbReference type="EMBL" id="CP035093">
    <property type="protein sequence ID" value="QAT15006.1"/>
    <property type="molecule type" value="Genomic_DNA"/>
</dbReference>
<protein>
    <submittedName>
        <fullName evidence="3">P-type conjugative transfer ATPase TrbB</fullName>
    </submittedName>
</protein>
<dbReference type="EMBL" id="CP066026">
    <property type="protein sequence ID" value="QQB87613.1"/>
    <property type="molecule type" value="Genomic_DNA"/>
</dbReference>
<dbReference type="PROSITE" id="PS00662">
    <property type="entry name" value="T2SP_E"/>
    <property type="match status" value="1"/>
</dbReference>
<dbReference type="PANTHER" id="PTHR30486">
    <property type="entry name" value="TWITCHING MOTILITY PROTEIN PILT"/>
    <property type="match status" value="1"/>
</dbReference>
<dbReference type="Gene3D" id="3.30.450.90">
    <property type="match status" value="1"/>
</dbReference>
<evidence type="ECO:0000313" key="6">
    <source>
        <dbReference type="Proteomes" id="UP000596117"/>
    </source>
</evidence>
<accession>A0A410NYQ5</accession>
<dbReference type="NCBIfam" id="TIGR02782">
    <property type="entry name" value="TrbB_P"/>
    <property type="match status" value="1"/>
</dbReference>
<dbReference type="GO" id="GO:0005737">
    <property type="term" value="C:cytoplasm"/>
    <property type="evidence" value="ECO:0007669"/>
    <property type="project" value="InterPro"/>
</dbReference>
<dbReference type="InterPro" id="IPR050921">
    <property type="entry name" value="T4SS_GSP_E_ATPase"/>
</dbReference>
<reference evidence="3 5" key="1">
    <citation type="submission" date="2019-01" db="EMBL/GenBank/DDBJ databases">
        <title>Brevundimonas diminuta Genome sequencing and assembly.</title>
        <authorList>
            <person name="Chen H."/>
        </authorList>
    </citation>
    <scope>NUCLEOTIDE SEQUENCE [LARGE SCALE GENOMIC DNA]</scope>
    <source>
        <strain evidence="3">ATCC</strain>
        <strain evidence="5">ATCC(B) 19146</strain>
    </source>
</reference>
<dbReference type="Proteomes" id="UP000287388">
    <property type="component" value="Chromosome"/>
</dbReference>
<proteinExistence type="inferred from homology"/>
<comment type="similarity">
    <text evidence="1">Belongs to the GSP E family.</text>
</comment>
<evidence type="ECO:0000313" key="5">
    <source>
        <dbReference type="Proteomes" id="UP000287388"/>
    </source>
</evidence>
<dbReference type="InterPro" id="IPR027417">
    <property type="entry name" value="P-loop_NTPase"/>
</dbReference>
<evidence type="ECO:0000313" key="3">
    <source>
        <dbReference type="EMBL" id="QAT15006.1"/>
    </source>
</evidence>
<gene>
    <name evidence="3" type="primary">trbB</name>
    <name evidence="3" type="ORF">EQG53_11885</name>
    <name evidence="4" type="ORF">I6H83_10560</name>
</gene>
<reference evidence="4 6" key="2">
    <citation type="submission" date="2020-12" db="EMBL/GenBank/DDBJ databases">
        <title>FDA dAtabase for Regulatory Grade micrObial Sequences (FDA-ARGOS): Supporting development and validation of Infectious Disease Dx tests.</title>
        <authorList>
            <person name="Kerrigan L."/>
            <person name="Long C."/>
            <person name="Tallon L."/>
            <person name="Sadzewicz L."/>
            <person name="Zhao X."/>
            <person name="Boylan J."/>
            <person name="Ott S."/>
            <person name="Bowen H."/>
            <person name="Vavikolanu K."/>
            <person name="Mehta A."/>
            <person name="Aluvathingal J."/>
            <person name="Nadendla S."/>
            <person name="Yan Y."/>
            <person name="Sichtig H."/>
        </authorList>
    </citation>
    <scope>NUCLEOTIDE SEQUENCE [LARGE SCALE GENOMIC DNA]</scope>
    <source>
        <strain evidence="4 6">FDAARGOS_1026</strain>
    </source>
</reference>
<dbReference type="SUPFAM" id="SSF52540">
    <property type="entry name" value="P-loop containing nucleoside triphosphate hydrolases"/>
    <property type="match status" value="1"/>
</dbReference>
<sequence>MTSEPTATGERRLEALRHALGEHILAALADPRVVEVLANPDGRLILDRSGEGRVDTGVRLAAEDRERAIRLVADFGGETTGRSQPRLSGVLPGGGERFQAILPPVSSAPAFSIRKRPAVVWTLDDYVRDSVMSADQAQALRAAVTERRNILISGGTGSGKTTLANAILAEPAFAGDRVFLIEDTAELQCAAWDLVAVLTRRAPAAIGVADLVRDALRMRPDRIVIGEMRDGAAALETLKSWNTGHPGGLSTLHANSAEDVLRRLEDLIGEVAVRTPRRLIGQSVDRIVHINRTKTGRRVTGVLGVHGEDDGAYRIDRLA</sequence>
<dbReference type="AlphaFoldDB" id="A0A410NYQ5"/>
<dbReference type="RefSeq" id="WP_128720074.1">
    <property type="nucleotide sequence ID" value="NZ_BJNC01000008.1"/>
</dbReference>
<keyword evidence="6" id="KW-1185">Reference proteome</keyword>
<dbReference type="Gene3D" id="3.40.50.300">
    <property type="entry name" value="P-loop containing nucleotide triphosphate hydrolases"/>
    <property type="match status" value="1"/>
</dbReference>
<dbReference type="GO" id="GO:0005524">
    <property type="term" value="F:ATP binding"/>
    <property type="evidence" value="ECO:0007669"/>
    <property type="project" value="InterPro"/>
</dbReference>
<dbReference type="InterPro" id="IPR014149">
    <property type="entry name" value="Conjug-transfer_TrbB"/>
</dbReference>
<evidence type="ECO:0000259" key="2">
    <source>
        <dbReference type="PROSITE" id="PS00662"/>
    </source>
</evidence>